<dbReference type="GO" id="GO:0051603">
    <property type="term" value="P:proteolysis involved in protein catabolic process"/>
    <property type="evidence" value="ECO:0007669"/>
    <property type="project" value="TreeGrafter"/>
</dbReference>
<organism evidence="9 10">
    <name type="scientific">Hoylesella oralis ATCC 33269</name>
    <dbReference type="NCBI Taxonomy" id="873533"/>
    <lineage>
        <taxon>Bacteria</taxon>
        <taxon>Pseudomonadati</taxon>
        <taxon>Bacteroidota</taxon>
        <taxon>Bacteroidia</taxon>
        <taxon>Bacteroidales</taxon>
        <taxon>Prevotellaceae</taxon>
        <taxon>Hoylesella</taxon>
    </lineage>
</organism>
<gene>
    <name evidence="6 9" type="primary">clpX</name>
    <name evidence="9" type="ORF">HMPREF0663_10071</name>
</gene>
<dbReference type="HOGENOM" id="CLU_014218_8_2_10"/>
<feature type="binding site" evidence="6 7">
    <location>
        <position position="6"/>
    </location>
    <ligand>
        <name>Zn(2+)</name>
        <dbReference type="ChEBI" id="CHEBI:29105"/>
    </ligand>
</feature>
<dbReference type="Pfam" id="PF06689">
    <property type="entry name" value="zf-C4_ClpX"/>
    <property type="match status" value="1"/>
</dbReference>
<dbReference type="InterPro" id="IPR059188">
    <property type="entry name" value="Znf_CLPX-like"/>
</dbReference>
<dbReference type="SMART" id="SM00382">
    <property type="entry name" value="AAA"/>
    <property type="match status" value="1"/>
</dbReference>
<dbReference type="InterPro" id="IPR046425">
    <property type="entry name" value="ClpX_bact"/>
</dbReference>
<proteinExistence type="inferred from homology"/>
<comment type="subunit">
    <text evidence="6">Component of the ClpX-ClpP complex. Forms a hexameric ring that, in the presence of ATP, binds to fourteen ClpP subunits assembled into a disk-like structure with a central cavity, resembling the structure of eukaryotic proteasomes.</text>
</comment>
<dbReference type="STRING" id="28134.SAMN05444288_0769"/>
<dbReference type="Gene3D" id="1.10.8.60">
    <property type="match status" value="1"/>
</dbReference>
<dbReference type="GO" id="GO:0009376">
    <property type="term" value="C:HslUV protease complex"/>
    <property type="evidence" value="ECO:0007669"/>
    <property type="project" value="TreeGrafter"/>
</dbReference>
<feature type="binding site" evidence="6">
    <location>
        <begin position="120"/>
        <end position="127"/>
    </location>
    <ligand>
        <name>ATP</name>
        <dbReference type="ChEBI" id="CHEBI:30616"/>
    </ligand>
</feature>
<evidence type="ECO:0000256" key="6">
    <source>
        <dbReference type="HAMAP-Rule" id="MF_00175"/>
    </source>
</evidence>
<keyword evidence="1 6" id="KW-0479">Metal-binding</keyword>
<keyword evidence="3 6" id="KW-0862">Zinc</keyword>
<evidence type="ECO:0000256" key="7">
    <source>
        <dbReference type="PROSITE-ProRule" id="PRU01250"/>
    </source>
</evidence>
<keyword evidence="5 6" id="KW-0143">Chaperone</keyword>
<dbReference type="PANTHER" id="PTHR48102:SF7">
    <property type="entry name" value="ATP-DEPENDENT CLP PROTEASE ATP-BINDING SUBUNIT CLPX-LIKE, MITOCHONDRIAL"/>
    <property type="match status" value="1"/>
</dbReference>
<accession>E7RLS1</accession>
<sequence length="414" mass="46355">MPKKICSFCGRSENEVRLLITGLSGFICEDCVQQAYQIVLSSGVLDAAGNGKKGDDESFKLKKVPKPKDIKAYLDQYVIGQDEAKRYLSVSVYNHYKRLQQPKDENGVEIEKSNIIMVGSTGTGKTLLARTIARLLDVPFTIVDATVFTEAGYVGEDVESILSRLLQVADYNVAAAERGIVFIDEIDKIARKSDNPSITRDVSGEGVQQGLLKLLEGTMVNVPPKGGRKHPDQDYIHVDTKNILFICGGAFDGIERKIAQRLNTHVVGYNSVQNVRKIDKGDLMKYILPQDLKSFGLIPEIIGRLPVLTYLNPLDREALRRILVEPKNSIVKQYVKLFEMDGIKLSFTEEALDYIVDKAVEYELGARGLRSIVESIMMDAMFEIPSKRLKNFEVTREYTQEELDKAHLTKLESA</sequence>
<dbReference type="eggNOG" id="COG1219">
    <property type="taxonomic scope" value="Bacteria"/>
</dbReference>
<evidence type="ECO:0000256" key="3">
    <source>
        <dbReference type="ARBA" id="ARBA00022833"/>
    </source>
</evidence>
<evidence type="ECO:0000259" key="8">
    <source>
        <dbReference type="PROSITE" id="PS51902"/>
    </source>
</evidence>
<dbReference type="InterPro" id="IPR038366">
    <property type="entry name" value="Znf_CppX_C4_sf"/>
</dbReference>
<evidence type="ECO:0000256" key="2">
    <source>
        <dbReference type="ARBA" id="ARBA00022741"/>
    </source>
</evidence>
<dbReference type="GO" id="GO:0008270">
    <property type="term" value="F:zinc ion binding"/>
    <property type="evidence" value="ECO:0007669"/>
    <property type="project" value="UniProtKB-UniRule"/>
</dbReference>
<dbReference type="AlphaFoldDB" id="E7RLS1"/>
<keyword evidence="9" id="KW-0378">Hydrolase</keyword>
<feature type="binding site" evidence="6 7">
    <location>
        <position position="9"/>
    </location>
    <ligand>
        <name>Zn(2+)</name>
        <dbReference type="ChEBI" id="CHEBI:29105"/>
    </ligand>
</feature>
<protein>
    <recommendedName>
        <fullName evidence="6">ATP-dependent Clp protease ATP-binding subunit ClpX</fullName>
    </recommendedName>
</protein>
<dbReference type="GO" id="GO:0005524">
    <property type="term" value="F:ATP binding"/>
    <property type="evidence" value="ECO:0007669"/>
    <property type="project" value="UniProtKB-UniRule"/>
</dbReference>
<dbReference type="CDD" id="cd19497">
    <property type="entry name" value="RecA-like_ClpX"/>
    <property type="match status" value="1"/>
</dbReference>
<dbReference type="PANTHER" id="PTHR48102">
    <property type="entry name" value="ATP-DEPENDENT CLP PROTEASE ATP-BINDING SUBUNIT CLPX-LIKE, MITOCHONDRIAL-RELATED"/>
    <property type="match status" value="1"/>
</dbReference>
<feature type="domain" description="ClpX-type ZB" evidence="8">
    <location>
        <begin position="1"/>
        <end position="47"/>
    </location>
</feature>
<evidence type="ECO:0000256" key="4">
    <source>
        <dbReference type="ARBA" id="ARBA00022840"/>
    </source>
</evidence>
<dbReference type="GO" id="GO:0051301">
    <property type="term" value="P:cell division"/>
    <property type="evidence" value="ECO:0007669"/>
    <property type="project" value="TreeGrafter"/>
</dbReference>
<dbReference type="Pfam" id="PF07724">
    <property type="entry name" value="AAA_2"/>
    <property type="match status" value="1"/>
</dbReference>
<keyword evidence="2 6" id="KW-0547">Nucleotide-binding</keyword>
<keyword evidence="9" id="KW-0645">Protease</keyword>
<keyword evidence="10" id="KW-1185">Reference proteome</keyword>
<feature type="binding site" evidence="6 7">
    <location>
        <position position="31"/>
    </location>
    <ligand>
        <name>Zn(2+)</name>
        <dbReference type="ChEBI" id="CHEBI:29105"/>
    </ligand>
</feature>
<dbReference type="NCBIfam" id="TIGR00382">
    <property type="entry name" value="clpX"/>
    <property type="match status" value="1"/>
</dbReference>
<dbReference type="GO" id="GO:0008233">
    <property type="term" value="F:peptidase activity"/>
    <property type="evidence" value="ECO:0007669"/>
    <property type="project" value="UniProtKB-KW"/>
</dbReference>
<dbReference type="InterPro" id="IPR004487">
    <property type="entry name" value="Clp_protease_ATP-bd_su_ClpX"/>
</dbReference>
<dbReference type="RefSeq" id="WP_004368716.1">
    <property type="nucleotide sequence ID" value="NZ_GL833119.1"/>
</dbReference>
<dbReference type="Pfam" id="PF10431">
    <property type="entry name" value="ClpB_D2-small"/>
    <property type="match status" value="1"/>
</dbReference>
<dbReference type="GO" id="GO:0140662">
    <property type="term" value="F:ATP-dependent protein folding chaperone"/>
    <property type="evidence" value="ECO:0007669"/>
    <property type="project" value="InterPro"/>
</dbReference>
<dbReference type="GO" id="GO:0051082">
    <property type="term" value="F:unfolded protein binding"/>
    <property type="evidence" value="ECO:0007669"/>
    <property type="project" value="UniProtKB-UniRule"/>
</dbReference>
<comment type="function">
    <text evidence="6">ATP-dependent specificity component of the Clp protease. It directs the protease to specific substrates. Can perform chaperone functions in the absence of ClpP.</text>
</comment>
<dbReference type="Gene3D" id="6.20.220.10">
    <property type="entry name" value="ClpX chaperone, C4-type zinc finger domain"/>
    <property type="match status" value="1"/>
</dbReference>
<dbReference type="SUPFAM" id="SSF52540">
    <property type="entry name" value="P-loop containing nucleoside triphosphate hydrolases"/>
    <property type="match status" value="1"/>
</dbReference>
<dbReference type="SMART" id="SM01086">
    <property type="entry name" value="ClpB_D2-small"/>
    <property type="match status" value="1"/>
</dbReference>
<dbReference type="PROSITE" id="PS51902">
    <property type="entry name" value="CLPX_ZB"/>
    <property type="match status" value="1"/>
</dbReference>
<dbReference type="InterPro" id="IPR003593">
    <property type="entry name" value="AAA+_ATPase"/>
</dbReference>
<dbReference type="InterPro" id="IPR027417">
    <property type="entry name" value="P-loop_NTPase"/>
</dbReference>
<keyword evidence="4 6" id="KW-0067">ATP-binding</keyword>
<dbReference type="InterPro" id="IPR050052">
    <property type="entry name" value="ATP-dep_Clp_protease_ClpX"/>
</dbReference>
<evidence type="ECO:0000313" key="9">
    <source>
        <dbReference type="EMBL" id="EFZ37702.1"/>
    </source>
</evidence>
<feature type="binding site" evidence="6 7">
    <location>
        <position position="28"/>
    </location>
    <ligand>
        <name>Zn(2+)</name>
        <dbReference type="ChEBI" id="CHEBI:29105"/>
    </ligand>
</feature>
<dbReference type="NCBIfam" id="NF003745">
    <property type="entry name" value="PRK05342.1"/>
    <property type="match status" value="1"/>
</dbReference>
<dbReference type="FunFam" id="1.10.8.60:FF:000002">
    <property type="entry name" value="ATP-dependent Clp protease ATP-binding subunit ClpX"/>
    <property type="match status" value="1"/>
</dbReference>
<dbReference type="FunFam" id="3.40.50.300:FF:000005">
    <property type="entry name" value="ATP-dependent Clp protease ATP-binding subunit ClpX"/>
    <property type="match status" value="1"/>
</dbReference>
<dbReference type="SMART" id="SM00994">
    <property type="entry name" value="zf-C4_ClpX"/>
    <property type="match status" value="1"/>
</dbReference>
<dbReference type="GO" id="GO:0016887">
    <property type="term" value="F:ATP hydrolysis activity"/>
    <property type="evidence" value="ECO:0007669"/>
    <property type="project" value="InterPro"/>
</dbReference>
<name>E7RLS1_9BACT</name>
<dbReference type="InterPro" id="IPR010603">
    <property type="entry name" value="Znf_CppX_C4"/>
</dbReference>
<dbReference type="Proteomes" id="UP000005580">
    <property type="component" value="Unassembled WGS sequence"/>
</dbReference>
<dbReference type="HAMAP" id="MF_00175">
    <property type="entry name" value="ClpX"/>
    <property type="match status" value="1"/>
</dbReference>
<evidence type="ECO:0000256" key="5">
    <source>
        <dbReference type="ARBA" id="ARBA00023186"/>
    </source>
</evidence>
<dbReference type="EMBL" id="AEPE02000002">
    <property type="protein sequence ID" value="EFZ37702.1"/>
    <property type="molecule type" value="Genomic_DNA"/>
</dbReference>
<dbReference type="GO" id="GO:0046983">
    <property type="term" value="F:protein dimerization activity"/>
    <property type="evidence" value="ECO:0007669"/>
    <property type="project" value="UniProtKB-UniRule"/>
</dbReference>
<dbReference type="SUPFAM" id="SSF57716">
    <property type="entry name" value="Glucocorticoid receptor-like (DNA-binding domain)"/>
    <property type="match status" value="1"/>
</dbReference>
<dbReference type="InterPro" id="IPR003959">
    <property type="entry name" value="ATPase_AAA_core"/>
</dbReference>
<comment type="similarity">
    <text evidence="6 7">Belongs to the ClpX chaperone family.</text>
</comment>
<dbReference type="Gene3D" id="3.40.50.300">
    <property type="entry name" value="P-loop containing nucleotide triphosphate hydrolases"/>
    <property type="match status" value="1"/>
</dbReference>
<evidence type="ECO:0000313" key="10">
    <source>
        <dbReference type="Proteomes" id="UP000005580"/>
    </source>
</evidence>
<evidence type="ECO:0000256" key="1">
    <source>
        <dbReference type="ARBA" id="ARBA00022723"/>
    </source>
</evidence>
<comment type="caution">
    <text evidence="9">The sequence shown here is derived from an EMBL/GenBank/DDBJ whole genome shotgun (WGS) entry which is preliminary data.</text>
</comment>
<reference evidence="9" key="1">
    <citation type="submission" date="2011-01" db="EMBL/GenBank/DDBJ databases">
        <authorList>
            <person name="Muzny D."/>
            <person name="Qin X."/>
            <person name="Buhay C."/>
            <person name="Dugan-Rocha S."/>
            <person name="Ding Y."/>
            <person name="Chen G."/>
            <person name="Hawes A."/>
            <person name="Holder M."/>
            <person name="Jhangiani S."/>
            <person name="Johnson A."/>
            <person name="Khan Z."/>
            <person name="Li Z."/>
            <person name="Liu W."/>
            <person name="Liu X."/>
            <person name="Perez L."/>
            <person name="Shen H."/>
            <person name="Wang Q."/>
            <person name="Watt J."/>
            <person name="Xi L."/>
            <person name="Xin Y."/>
            <person name="Zhou J."/>
            <person name="Deng J."/>
            <person name="Jiang H."/>
            <person name="Liu Y."/>
            <person name="Qu J."/>
            <person name="Song X.-Z."/>
            <person name="Zhang L."/>
            <person name="Villasana D."/>
            <person name="Johnson A."/>
            <person name="Liu J."/>
            <person name="Liyanage D."/>
            <person name="Lorensuhewa L."/>
            <person name="Robinson T."/>
            <person name="Song A."/>
            <person name="Song B.-B."/>
            <person name="Dinh H."/>
            <person name="Thornton R."/>
            <person name="Coyle M."/>
            <person name="Francisco L."/>
            <person name="Jackson L."/>
            <person name="Javaid M."/>
            <person name="Korchina V."/>
            <person name="Kovar C."/>
            <person name="Mata R."/>
            <person name="Mathew T."/>
            <person name="Ngo R."/>
            <person name="Nguyen L."/>
            <person name="Nguyen N."/>
            <person name="Okwuonu G."/>
            <person name="Ongeri F."/>
            <person name="Pham C."/>
            <person name="Simmons D."/>
            <person name="Wilczek-Boney K."/>
            <person name="Hale W."/>
            <person name="Jakkamsetti A."/>
            <person name="Pham P."/>
            <person name="Ruth R."/>
            <person name="San Lucas F."/>
            <person name="Warren J."/>
            <person name="Zhang J."/>
            <person name="Zhao Z."/>
            <person name="Zhou C."/>
            <person name="Zhu D."/>
            <person name="Lee S."/>
            <person name="Bess C."/>
            <person name="Blankenburg K."/>
            <person name="Forbes L."/>
            <person name="Fu Q."/>
            <person name="Gubbala S."/>
            <person name="Hirani K."/>
            <person name="Jayaseelan J.C."/>
            <person name="Lara F."/>
            <person name="Munidasa M."/>
            <person name="Palculict T."/>
            <person name="Patil S."/>
            <person name="Pu L.-L."/>
            <person name="Saada N."/>
            <person name="Tang L."/>
            <person name="Weissenberger G."/>
            <person name="Zhu Y."/>
            <person name="Hemphill L."/>
            <person name="Shang Y."/>
            <person name="Youmans B."/>
            <person name="Ayvaz T."/>
            <person name="Ross M."/>
            <person name="Santibanez J."/>
            <person name="Aqrawi P."/>
            <person name="Gross S."/>
            <person name="Joshi V."/>
            <person name="Fowler G."/>
            <person name="Nazareth L."/>
            <person name="Reid J."/>
            <person name="Worley K."/>
            <person name="Petrosino J."/>
            <person name="Highlander S."/>
            <person name="Gibbs R."/>
        </authorList>
    </citation>
    <scope>NUCLEOTIDE SEQUENCE [LARGE SCALE GENOMIC DNA]</scope>
    <source>
        <strain evidence="9">ATCC 33269</strain>
    </source>
</reference>
<dbReference type="InterPro" id="IPR019489">
    <property type="entry name" value="Clp_ATPase_C"/>
</dbReference>